<dbReference type="STRING" id="660517.SAMN04487946_11417"/>
<evidence type="ECO:0000313" key="4">
    <source>
        <dbReference type="Proteomes" id="UP000199170"/>
    </source>
</evidence>
<evidence type="ECO:0000313" key="3">
    <source>
        <dbReference type="EMBL" id="SDY40193.1"/>
    </source>
</evidence>
<name>A0A1H3JJR8_9EURY</name>
<protein>
    <submittedName>
        <fullName evidence="3">Uncharacterized protein</fullName>
    </submittedName>
</protein>
<sequence length="540" mass="56845">MSAGESVDSVDLTVSDGNGASKSFTGLSVGNTATKEWSDLSTSSSKLDFSTAADVGGWINVSADIREETQTTDPTAELNNVSKSYSGTLAGGETMSFTFDSSVLKDETNRLNVSVGDGTLSADAPDPVVYLEYSHEASSSISTEYFSNGLVERYNVSNTFSATQTDATLEVPFSSTVYRLAELEWSINDGSWSSVPDSRYSWSNNTLVVDLKDGDTDGDVDAGTKIEVRTEGRMVDVANGAISVPEPTDPDAAQIDSKIQIESRSSDFSIGIESGERIHYAYKESWDTTEDSSVVAADGSQQIYLPNADAGDTAWITTAPIEVIPQSGDARVRVTDPDGPTIKISGGPSALGDDVQIRYYAVTDGKTYEAYSVSRERPVSKDTAENGAAVFSIDDSEETIRLQLAGSDSGGSGGDSSSISVGSWPQPDPGTTLQEIGVVVAWAALVVLLVAATGRSEIAGRRRWILVGTIGIGTGLLSIEVLRPGTISTAIGTGLQDVVPLAGLAAIGVAGYSIVSWWQSRQKEAATPETSVSFNLRGNE</sequence>
<accession>A0A1H3JJR8</accession>
<dbReference type="Proteomes" id="UP000199170">
    <property type="component" value="Unassembled WGS sequence"/>
</dbReference>
<keyword evidence="2" id="KW-1133">Transmembrane helix</keyword>
<evidence type="ECO:0000256" key="1">
    <source>
        <dbReference type="SAM" id="MobiDB-lite"/>
    </source>
</evidence>
<feature type="transmembrane region" description="Helical" evidence="2">
    <location>
        <begin position="464"/>
        <end position="486"/>
    </location>
</feature>
<feature type="region of interest" description="Disordered" evidence="1">
    <location>
        <begin position="404"/>
        <end position="426"/>
    </location>
</feature>
<feature type="transmembrane region" description="Helical" evidence="2">
    <location>
        <begin position="436"/>
        <end position="452"/>
    </location>
</feature>
<organism evidence="3 4">
    <name type="scientific">Halobellus clavatus</name>
    <dbReference type="NCBI Taxonomy" id="660517"/>
    <lineage>
        <taxon>Archaea</taxon>
        <taxon>Methanobacteriati</taxon>
        <taxon>Methanobacteriota</taxon>
        <taxon>Stenosarchaea group</taxon>
        <taxon>Halobacteria</taxon>
        <taxon>Halobacteriales</taxon>
        <taxon>Haloferacaceae</taxon>
        <taxon>Halobellus</taxon>
    </lineage>
</organism>
<gene>
    <name evidence="3" type="ORF">SAMN04487946_11417</name>
</gene>
<dbReference type="AlphaFoldDB" id="A0A1H3JJR8"/>
<feature type="transmembrane region" description="Helical" evidence="2">
    <location>
        <begin position="498"/>
        <end position="518"/>
    </location>
</feature>
<evidence type="ECO:0000256" key="2">
    <source>
        <dbReference type="SAM" id="Phobius"/>
    </source>
</evidence>
<dbReference type="EMBL" id="FNPB01000014">
    <property type="protein sequence ID" value="SDY40193.1"/>
    <property type="molecule type" value="Genomic_DNA"/>
</dbReference>
<keyword evidence="2" id="KW-0472">Membrane</keyword>
<proteinExistence type="predicted"/>
<reference evidence="4" key="1">
    <citation type="submission" date="2016-10" db="EMBL/GenBank/DDBJ databases">
        <authorList>
            <person name="Varghese N."/>
            <person name="Submissions S."/>
        </authorList>
    </citation>
    <scope>NUCLEOTIDE SEQUENCE [LARGE SCALE GENOMIC DNA]</scope>
    <source>
        <strain evidence="4">CGMCC 1.10118</strain>
    </source>
</reference>
<keyword evidence="4" id="KW-1185">Reference proteome</keyword>
<keyword evidence="2" id="KW-0812">Transmembrane</keyword>